<accession>A0AAN0MGD8</accession>
<reference evidence="1" key="1">
    <citation type="journal article" date="2024" name="Int. J. Syst. Evol. Microbiol.">
        <title>Brooklawnia propionicigenes sp. nov., a facultatively anaerobic, propionate-producing bacterium isolated from a methanogenic reactor treating waste from cattle farms.</title>
        <authorList>
            <person name="Akita Y."/>
            <person name="Ueki A."/>
            <person name="Tonouchi A."/>
            <person name="Sugawara Y."/>
            <person name="Honma S."/>
            <person name="Kaku N."/>
            <person name="Ueki K."/>
        </authorList>
    </citation>
    <scope>NUCLEOTIDE SEQUENCE</scope>
    <source>
        <strain evidence="1">SH051</strain>
    </source>
</reference>
<dbReference type="KEGG" id="broo:brsh051_11200"/>
<keyword evidence="2" id="KW-1185">Reference proteome</keyword>
<protein>
    <submittedName>
        <fullName evidence="1">Uncharacterized protein</fullName>
    </submittedName>
</protein>
<gene>
    <name evidence="1" type="ORF">brsh051_11200</name>
</gene>
<dbReference type="AlphaFoldDB" id="A0AAN0MGD8"/>
<proteinExistence type="predicted"/>
<organism evidence="1 2">
    <name type="scientific">Brooklawnia propionicigenes</name>
    <dbReference type="NCBI Taxonomy" id="3041175"/>
    <lineage>
        <taxon>Bacteria</taxon>
        <taxon>Bacillati</taxon>
        <taxon>Actinomycetota</taxon>
        <taxon>Actinomycetes</taxon>
        <taxon>Propionibacteriales</taxon>
        <taxon>Propionibacteriaceae</taxon>
        <taxon>Brooklawnia</taxon>
    </lineage>
</organism>
<name>A0AAN0MGD8_9ACTN</name>
<dbReference type="RefSeq" id="WP_286268165.1">
    <property type="nucleotide sequence ID" value="NZ_AP028056.1"/>
</dbReference>
<evidence type="ECO:0000313" key="2">
    <source>
        <dbReference type="Proteomes" id="UP001431656"/>
    </source>
</evidence>
<evidence type="ECO:0000313" key="1">
    <source>
        <dbReference type="EMBL" id="BEH01839.1"/>
    </source>
</evidence>
<dbReference type="EMBL" id="AP028056">
    <property type="protein sequence ID" value="BEH01839.1"/>
    <property type="molecule type" value="Genomic_DNA"/>
</dbReference>
<sequence>MTCTVVALGEPLEPLHDLMERAPIVIGADDLGDDRRRARGLVVGLDLVSEGSPRKARGRLRREALRWGVELQRYPAAVHLLILYRLPPEASAERVVGTAERLALRLHAEMERRARYVDVTLIDVTRCDDGERLADRLLERISGSAGGYPAAALTWSDIRDVSIAAATTAGNC</sequence>
<dbReference type="Proteomes" id="UP001431656">
    <property type="component" value="Chromosome"/>
</dbReference>